<dbReference type="EMBL" id="JAAMRR010001363">
    <property type="protein sequence ID" value="NGX98672.1"/>
    <property type="molecule type" value="Genomic_DNA"/>
</dbReference>
<feature type="transmembrane region" description="Helical" evidence="1">
    <location>
        <begin position="35"/>
        <end position="55"/>
    </location>
</feature>
<comment type="caution">
    <text evidence="2">The sequence shown here is derived from an EMBL/GenBank/DDBJ whole genome shotgun (WGS) entry which is preliminary data.</text>
</comment>
<accession>A0A7C9VPR5</accession>
<proteinExistence type="predicted"/>
<gene>
    <name evidence="2" type="ORF">G4V63_26730</name>
</gene>
<protein>
    <submittedName>
        <fullName evidence="2">Uncharacterized protein</fullName>
    </submittedName>
</protein>
<keyword evidence="1" id="KW-0812">Transmembrane</keyword>
<dbReference type="Proteomes" id="UP000480266">
    <property type="component" value="Unassembled WGS sequence"/>
</dbReference>
<evidence type="ECO:0000313" key="2">
    <source>
        <dbReference type="EMBL" id="NGX98672.1"/>
    </source>
</evidence>
<organism evidence="2 3">
    <name type="scientific">Candidatus Afipia apatlaquensis</name>
    <dbReference type="NCBI Taxonomy" id="2712852"/>
    <lineage>
        <taxon>Bacteria</taxon>
        <taxon>Pseudomonadati</taxon>
        <taxon>Pseudomonadota</taxon>
        <taxon>Alphaproteobacteria</taxon>
        <taxon>Hyphomicrobiales</taxon>
        <taxon>Nitrobacteraceae</taxon>
        <taxon>Afipia</taxon>
    </lineage>
</organism>
<keyword evidence="1" id="KW-1133">Transmembrane helix</keyword>
<keyword evidence="3" id="KW-1185">Reference proteome</keyword>
<evidence type="ECO:0000313" key="3">
    <source>
        <dbReference type="Proteomes" id="UP000480266"/>
    </source>
</evidence>
<keyword evidence="1" id="KW-0472">Membrane</keyword>
<reference evidence="2" key="1">
    <citation type="submission" date="2020-02" db="EMBL/GenBank/DDBJ databases">
        <title>Draft genome sequence of Candidatus Afipia apatlaquensis IBT-C3, a potential strain for decolorization of textile dyes.</title>
        <authorList>
            <person name="Sanchez-Reyes A."/>
            <person name="Breton-Deval L."/>
            <person name="Mangelson H."/>
            <person name="Sanchez-Flores A."/>
        </authorList>
    </citation>
    <scope>NUCLEOTIDE SEQUENCE [LARGE SCALE GENOMIC DNA]</scope>
    <source>
        <strain evidence="2">IBT-C3</strain>
    </source>
</reference>
<evidence type="ECO:0000256" key="1">
    <source>
        <dbReference type="SAM" id="Phobius"/>
    </source>
</evidence>
<dbReference type="AlphaFoldDB" id="A0A7C9VPR5"/>
<sequence length="90" mass="9993">MGLILPAATFIGLFLLVRRRVRQLRGQPPQTPEQIRIFWAGNAIAFGLLASMFYMLSLDHRAIPMSIWILVGGFFLAGVAVVIVQRRIGG</sequence>
<name>A0A7C9VPR5_9BRAD</name>
<feature type="transmembrane region" description="Helical" evidence="1">
    <location>
        <begin position="67"/>
        <end position="88"/>
    </location>
</feature>